<keyword evidence="3" id="KW-1185">Reference proteome</keyword>
<evidence type="ECO:0000313" key="2">
    <source>
        <dbReference type="EMBL" id="CAG8687612.1"/>
    </source>
</evidence>
<feature type="region of interest" description="Disordered" evidence="1">
    <location>
        <begin position="180"/>
        <end position="244"/>
    </location>
</feature>
<reference evidence="2" key="1">
    <citation type="submission" date="2021-06" db="EMBL/GenBank/DDBJ databases">
        <authorList>
            <person name="Kallberg Y."/>
            <person name="Tangrot J."/>
            <person name="Rosling A."/>
        </authorList>
    </citation>
    <scope>NUCLEOTIDE SEQUENCE</scope>
    <source>
        <strain evidence="2">FL966</strain>
    </source>
</reference>
<proteinExistence type="predicted"/>
<dbReference type="EMBL" id="CAJVQA010009597">
    <property type="protein sequence ID" value="CAG8687612.1"/>
    <property type="molecule type" value="Genomic_DNA"/>
</dbReference>
<feature type="compositionally biased region" description="Basic residues" evidence="1">
    <location>
        <begin position="189"/>
        <end position="201"/>
    </location>
</feature>
<organism evidence="2 3">
    <name type="scientific">Cetraspora pellucida</name>
    <dbReference type="NCBI Taxonomy" id="1433469"/>
    <lineage>
        <taxon>Eukaryota</taxon>
        <taxon>Fungi</taxon>
        <taxon>Fungi incertae sedis</taxon>
        <taxon>Mucoromycota</taxon>
        <taxon>Glomeromycotina</taxon>
        <taxon>Glomeromycetes</taxon>
        <taxon>Diversisporales</taxon>
        <taxon>Gigasporaceae</taxon>
        <taxon>Cetraspora</taxon>
    </lineage>
</organism>
<comment type="caution">
    <text evidence="2">The sequence shown here is derived from an EMBL/GenBank/DDBJ whole genome shotgun (WGS) entry which is preliminary data.</text>
</comment>
<gene>
    <name evidence="2" type="ORF">CPELLU_LOCUS11108</name>
</gene>
<accession>A0A9N9ESG0</accession>
<dbReference type="AlphaFoldDB" id="A0A9N9ESG0"/>
<protein>
    <submittedName>
        <fullName evidence="2">5993_t:CDS:1</fullName>
    </submittedName>
</protein>
<dbReference type="Proteomes" id="UP000789759">
    <property type="component" value="Unassembled WGS sequence"/>
</dbReference>
<name>A0A9N9ESG0_9GLOM</name>
<feature type="compositionally biased region" description="Low complexity" evidence="1">
    <location>
        <begin position="206"/>
        <end position="240"/>
    </location>
</feature>
<evidence type="ECO:0000256" key="1">
    <source>
        <dbReference type="SAM" id="MobiDB-lite"/>
    </source>
</evidence>
<evidence type="ECO:0000313" key="3">
    <source>
        <dbReference type="Proteomes" id="UP000789759"/>
    </source>
</evidence>
<sequence length="358" mass="40243">MAQQPELSRLSLPKNQAMIQNHRIQLERLVLEIYLWANAHTINAENQVADLQTPKLEKIERYNAKQLSEAYLHSNSDLVSTRKTHNVDTNKLVITKTEIEKLVRNTMASTQSAPSDKLKHPSFDTLECLNNTAGLSIIQTLIDTITKRVVNKFSSLLSKKSNKKELKNYEDDSDEDLADHMNKTEHTSHKCFRKKKNRSKKKDNVNKVTLDSGSDINNSSSSNFGSDSKIGSDAMNSSSESESDYSINIHVSKAKKTKPVLDIPKSEKEEIINNPMEIDFVQKKDPAMDMVTTNCKIKQLVILMATVDPGANFPIITKDIAKCLKLIIDTKEKHDLSEIATAPIEFIGIVYNAPVTFT</sequence>
<dbReference type="OrthoDB" id="10565059at2759"/>